<dbReference type="InterPro" id="IPR003776">
    <property type="entry name" value="YcaO-like_dom"/>
</dbReference>
<dbReference type="PROSITE" id="PS51664">
    <property type="entry name" value="YCAO"/>
    <property type="match status" value="1"/>
</dbReference>
<accession>A0ABS7TTT0</accession>
<sequence length="410" mass="43072">MPVRIGDQLLAAAKGHTAGTHRTRSPAATLQAFRPLMPGLGITRLADVTGLDVVGIPVVQAVRPNARSVSVSQGKGVDREAAAASALMEAIEAWHGEHVAVPLRYERATALRREGEAVVDLHGLPRRADAEVREDLPLLWCRGWDLLQDRPTWVPHACVSVDFVRDPREPLPPFIESTSGLASGNHLLEAIVHALCELIERDATARSAGTAEEASGVDLAGVTDASCRAVLERLAAASMLVGAVEITSEVGVPAYACRIVDRPGAPRWAARGACGGYGCHLDPAVALLRALTEAIQTRLTLIAGSRDDLSFKTYEAFTDPQGSADEAAALAAAPGRRRLGATSATDSFEGDLELLLGRLRATGCSSAVLVDLTRAEIGVPVARMIVPGLEGRFSGMAPGARARARARGGV</sequence>
<name>A0ABS7TTT0_9BACT</name>
<reference evidence="2" key="1">
    <citation type="submission" date="2021-08" db="EMBL/GenBank/DDBJ databases">
        <authorList>
            <person name="Stevens D.C."/>
        </authorList>
    </citation>
    <scope>NUCLEOTIDE SEQUENCE</scope>
    <source>
        <strain evidence="2">DSM 53165</strain>
    </source>
</reference>
<evidence type="ECO:0000259" key="1">
    <source>
        <dbReference type="PROSITE" id="PS51664"/>
    </source>
</evidence>
<proteinExistence type="predicted"/>
<comment type="caution">
    <text evidence="2">The sequence shown here is derived from an EMBL/GenBank/DDBJ whole genome shotgun (WGS) entry which is preliminary data.</text>
</comment>
<dbReference type="Pfam" id="PF02624">
    <property type="entry name" value="YcaO"/>
    <property type="match status" value="1"/>
</dbReference>
<dbReference type="EMBL" id="JAIRAU010000027">
    <property type="protein sequence ID" value="MBZ5711619.1"/>
    <property type="molecule type" value="Genomic_DNA"/>
</dbReference>
<feature type="domain" description="YcaO" evidence="1">
    <location>
        <begin position="74"/>
        <end position="410"/>
    </location>
</feature>
<dbReference type="Gene3D" id="3.30.1330.230">
    <property type="match status" value="2"/>
</dbReference>
<keyword evidence="3" id="KW-1185">Reference proteome</keyword>
<organism evidence="2 3">
    <name type="scientific">Nannocystis pusilla</name>
    <dbReference type="NCBI Taxonomy" id="889268"/>
    <lineage>
        <taxon>Bacteria</taxon>
        <taxon>Pseudomonadati</taxon>
        <taxon>Myxococcota</taxon>
        <taxon>Polyangia</taxon>
        <taxon>Nannocystales</taxon>
        <taxon>Nannocystaceae</taxon>
        <taxon>Nannocystis</taxon>
    </lineage>
</organism>
<evidence type="ECO:0000313" key="3">
    <source>
        <dbReference type="Proteomes" id="UP001139031"/>
    </source>
</evidence>
<protein>
    <submittedName>
        <fullName evidence="2">YcaO-like family protein</fullName>
    </submittedName>
</protein>
<dbReference type="RefSeq" id="WP_224193380.1">
    <property type="nucleotide sequence ID" value="NZ_JAIRAU010000027.1"/>
</dbReference>
<dbReference type="PANTHER" id="PTHR37809">
    <property type="entry name" value="RIBOSOMAL PROTEIN S12 METHYLTHIOTRANSFERASE ACCESSORY FACTOR YCAO"/>
    <property type="match status" value="1"/>
</dbReference>
<gene>
    <name evidence="2" type="ORF">K7C98_20455</name>
</gene>
<evidence type="ECO:0000313" key="2">
    <source>
        <dbReference type="EMBL" id="MBZ5711619.1"/>
    </source>
</evidence>
<dbReference type="NCBIfam" id="TIGR00702">
    <property type="entry name" value="YcaO-type kinase domain"/>
    <property type="match status" value="1"/>
</dbReference>
<dbReference type="PANTHER" id="PTHR37809:SF1">
    <property type="entry name" value="RIBOSOMAL PROTEIN S12 METHYLTHIOTRANSFERASE ACCESSORY FACTOR YCAO"/>
    <property type="match status" value="1"/>
</dbReference>
<dbReference type="Proteomes" id="UP001139031">
    <property type="component" value="Unassembled WGS sequence"/>
</dbReference>